<dbReference type="AlphaFoldDB" id="A0A3P7YIZ3"/>
<evidence type="ECO:0000256" key="1">
    <source>
        <dbReference type="SAM" id="Coils"/>
    </source>
</evidence>
<organism evidence="2 3">
    <name type="scientific">Schistosoma mattheei</name>
    <dbReference type="NCBI Taxonomy" id="31246"/>
    <lineage>
        <taxon>Eukaryota</taxon>
        <taxon>Metazoa</taxon>
        <taxon>Spiralia</taxon>
        <taxon>Lophotrochozoa</taxon>
        <taxon>Platyhelminthes</taxon>
        <taxon>Trematoda</taxon>
        <taxon>Digenea</taxon>
        <taxon>Strigeidida</taxon>
        <taxon>Schistosomatoidea</taxon>
        <taxon>Schistosomatidae</taxon>
        <taxon>Schistosoma</taxon>
    </lineage>
</organism>
<dbReference type="EMBL" id="UZAL01003486">
    <property type="protein sequence ID" value="VDO87401.1"/>
    <property type="molecule type" value="Genomic_DNA"/>
</dbReference>
<reference evidence="2 3" key="1">
    <citation type="submission" date="2018-11" db="EMBL/GenBank/DDBJ databases">
        <authorList>
            <consortium name="Pathogen Informatics"/>
        </authorList>
    </citation>
    <scope>NUCLEOTIDE SEQUENCE [LARGE SCALE GENOMIC DNA]</scope>
    <source>
        <strain>Denwood</strain>
        <strain evidence="3">Zambia</strain>
    </source>
</reference>
<protein>
    <submittedName>
        <fullName evidence="2">Uncharacterized protein</fullName>
    </submittedName>
</protein>
<keyword evidence="1" id="KW-0175">Coiled coil</keyword>
<accession>A0A3P7YIZ3</accession>
<feature type="coiled-coil region" evidence="1">
    <location>
        <begin position="55"/>
        <end position="82"/>
    </location>
</feature>
<keyword evidence="3" id="KW-1185">Reference proteome</keyword>
<proteinExistence type="predicted"/>
<sequence length="140" mass="15909">MVIDAPRKFGCSLQNIKNLEEDLIDTFNEFDSNEHVKLEKLMCSGKNSSTESLYLEELLKALEKAGLKYEDYLKTMDDLKNDNEPGEDNQTDMELDGYILEATSNPSRKSCNKDILDVHQNTLPVQPSIVSGIYMCTLCY</sequence>
<dbReference type="Proteomes" id="UP000269396">
    <property type="component" value="Unassembled WGS sequence"/>
</dbReference>
<evidence type="ECO:0000313" key="2">
    <source>
        <dbReference type="EMBL" id="VDO87401.1"/>
    </source>
</evidence>
<name>A0A3P7YIZ3_9TREM</name>
<gene>
    <name evidence="2" type="ORF">SMTD_LOCUS2478</name>
</gene>
<evidence type="ECO:0000313" key="3">
    <source>
        <dbReference type="Proteomes" id="UP000269396"/>
    </source>
</evidence>